<feature type="domain" description="Major facilitator superfamily (MFS) profile" evidence="7">
    <location>
        <begin position="263"/>
        <end position="448"/>
    </location>
</feature>
<dbReference type="PANTHER" id="PTHR23514">
    <property type="entry name" value="BYPASS OF STOP CODON PROTEIN 6"/>
    <property type="match status" value="1"/>
</dbReference>
<dbReference type="Proteomes" id="UP000248783">
    <property type="component" value="Unassembled WGS sequence"/>
</dbReference>
<dbReference type="PANTHER" id="PTHR23514:SF13">
    <property type="entry name" value="INNER MEMBRANE PROTEIN YBJJ"/>
    <property type="match status" value="1"/>
</dbReference>
<feature type="transmembrane region" description="Helical" evidence="6">
    <location>
        <begin position="167"/>
        <end position="190"/>
    </location>
</feature>
<feature type="transmembrane region" description="Helical" evidence="6">
    <location>
        <begin position="301"/>
        <end position="318"/>
    </location>
</feature>
<feature type="transmembrane region" description="Helical" evidence="6">
    <location>
        <begin position="330"/>
        <end position="347"/>
    </location>
</feature>
<reference evidence="8 9" key="1">
    <citation type="submission" date="2018-06" db="EMBL/GenBank/DDBJ databases">
        <title>Whole genome sequencing of a novel hydrocarbon degrading bacterial strain, PW21 isolated from oil contaminated produced water sample.</title>
        <authorList>
            <person name="Nagkirti P."/>
            <person name="Shaikh A."/>
            <person name="Gowdaman V."/>
            <person name="Engineer A.E."/>
            <person name="Dagar S."/>
            <person name="Dhakephalkar P.K."/>
        </authorList>
    </citation>
    <scope>NUCLEOTIDE SEQUENCE [LARGE SCALE GENOMIC DNA]</scope>
    <source>
        <strain evidence="8 9">PW21</strain>
    </source>
</reference>
<evidence type="ECO:0000256" key="6">
    <source>
        <dbReference type="SAM" id="Phobius"/>
    </source>
</evidence>
<name>A0A2W5WUM8_9MICO</name>
<feature type="transmembrane region" description="Helical" evidence="6">
    <location>
        <begin position="12"/>
        <end position="30"/>
    </location>
</feature>
<dbReference type="CDD" id="cd17393">
    <property type="entry name" value="MFS_MosC_like"/>
    <property type="match status" value="1"/>
</dbReference>
<dbReference type="PROSITE" id="PS50850">
    <property type="entry name" value="MFS"/>
    <property type="match status" value="1"/>
</dbReference>
<dbReference type="InterPro" id="IPR051788">
    <property type="entry name" value="MFS_Transporter"/>
</dbReference>
<evidence type="ECO:0000256" key="4">
    <source>
        <dbReference type="ARBA" id="ARBA00023136"/>
    </source>
</evidence>
<gene>
    <name evidence="8" type="ORF">DNL40_00055</name>
</gene>
<feature type="compositionally biased region" description="Low complexity" evidence="5">
    <location>
        <begin position="219"/>
        <end position="241"/>
    </location>
</feature>
<feature type="transmembrane region" description="Helical" evidence="6">
    <location>
        <begin position="417"/>
        <end position="438"/>
    </location>
</feature>
<feature type="transmembrane region" description="Helical" evidence="6">
    <location>
        <begin position="263"/>
        <end position="281"/>
    </location>
</feature>
<feature type="transmembrane region" description="Helical" evidence="6">
    <location>
        <begin position="50"/>
        <end position="71"/>
    </location>
</feature>
<feature type="transmembrane region" description="Helical" evidence="6">
    <location>
        <begin position="104"/>
        <end position="121"/>
    </location>
</feature>
<dbReference type="SUPFAM" id="SSF103473">
    <property type="entry name" value="MFS general substrate transporter"/>
    <property type="match status" value="1"/>
</dbReference>
<keyword evidence="4 6" id="KW-0472">Membrane</keyword>
<dbReference type="GO" id="GO:0005886">
    <property type="term" value="C:plasma membrane"/>
    <property type="evidence" value="ECO:0007669"/>
    <property type="project" value="UniProtKB-SubCell"/>
</dbReference>
<evidence type="ECO:0000256" key="1">
    <source>
        <dbReference type="ARBA" id="ARBA00004651"/>
    </source>
</evidence>
<keyword evidence="2 6" id="KW-0812">Transmembrane</keyword>
<dbReference type="RefSeq" id="WP_111249212.1">
    <property type="nucleotide sequence ID" value="NZ_QKWH01000001.1"/>
</dbReference>
<protein>
    <submittedName>
        <fullName evidence="8">MFS transporter</fullName>
    </submittedName>
</protein>
<feature type="transmembrane region" description="Helical" evidence="6">
    <location>
        <begin position="142"/>
        <end position="161"/>
    </location>
</feature>
<evidence type="ECO:0000256" key="2">
    <source>
        <dbReference type="ARBA" id="ARBA00022692"/>
    </source>
</evidence>
<comment type="subcellular location">
    <subcellularLocation>
        <location evidence="1">Cell membrane</location>
        <topology evidence="1">Multi-pass membrane protein</topology>
    </subcellularLocation>
</comment>
<dbReference type="EMBL" id="QKWH01000001">
    <property type="protein sequence ID" value="PZR54840.1"/>
    <property type="molecule type" value="Genomic_DNA"/>
</dbReference>
<evidence type="ECO:0000313" key="8">
    <source>
        <dbReference type="EMBL" id="PZR54840.1"/>
    </source>
</evidence>
<dbReference type="InterPro" id="IPR011701">
    <property type="entry name" value="MFS"/>
</dbReference>
<feature type="transmembrane region" description="Helical" evidence="6">
    <location>
        <begin position="383"/>
        <end position="405"/>
    </location>
</feature>
<dbReference type="InterPro" id="IPR036259">
    <property type="entry name" value="MFS_trans_sf"/>
</dbReference>
<feature type="region of interest" description="Disordered" evidence="5">
    <location>
        <begin position="210"/>
        <end position="241"/>
    </location>
</feature>
<dbReference type="AlphaFoldDB" id="A0A2W5WUM8"/>
<feature type="transmembrane region" description="Helical" evidence="6">
    <location>
        <begin position="353"/>
        <end position="371"/>
    </location>
</feature>
<dbReference type="InterPro" id="IPR020846">
    <property type="entry name" value="MFS_dom"/>
</dbReference>
<keyword evidence="3 6" id="KW-1133">Transmembrane helix</keyword>
<sequence length="448" mass="45151">MSSHSADRARNAAWAVFVVFLANGFTFATWASRLPAVRDGLDFSERQMGLLVLTGAVGSVLALPLSGMIVARLGAARTVVIFSLVATAGYAVACVGVVDSHAMVVRAGLFLAGVGIGVWDASMNLEGAVVEQRLGRAIMPRFHAGFSFGTVAGAGMGAGASALGLPFAVHVVTGMVLALLAAAVCVRWFVSTPVTARAAGGAAVPEAVAGTGRAGESTGGEPTTAAPASAGTGAGPATAVAGGQHDEVAHGWRDVLATWREPRTLLIGLVVLAAALTEGAANDWLGLAVVDGFEASEATGALGLAIFLAAMTAARLVGTELIDRLGRVPVLRLSALGALVGVGLFVFSPWLWLALVGVVVWGAAAALGFPMGMSAASDDPRRAALRVSVVSTVGYSAFFIGPALIGLLAEHTGYRHALLVIAAPVVIGLSVAGAARPLPQAQAQEERA</sequence>
<dbReference type="Gene3D" id="1.20.1250.20">
    <property type="entry name" value="MFS general substrate transporter like domains"/>
    <property type="match status" value="2"/>
</dbReference>
<evidence type="ECO:0000313" key="9">
    <source>
        <dbReference type="Proteomes" id="UP000248783"/>
    </source>
</evidence>
<evidence type="ECO:0000259" key="7">
    <source>
        <dbReference type="PROSITE" id="PS50850"/>
    </source>
</evidence>
<accession>A0A2W5WUM8</accession>
<dbReference type="GO" id="GO:0022857">
    <property type="term" value="F:transmembrane transporter activity"/>
    <property type="evidence" value="ECO:0007669"/>
    <property type="project" value="InterPro"/>
</dbReference>
<evidence type="ECO:0000256" key="5">
    <source>
        <dbReference type="SAM" id="MobiDB-lite"/>
    </source>
</evidence>
<proteinExistence type="predicted"/>
<organism evidence="8 9">
    <name type="scientific">Xylanimonas oleitrophica</name>
    <dbReference type="NCBI Taxonomy" id="2607479"/>
    <lineage>
        <taxon>Bacteria</taxon>
        <taxon>Bacillati</taxon>
        <taxon>Actinomycetota</taxon>
        <taxon>Actinomycetes</taxon>
        <taxon>Micrococcales</taxon>
        <taxon>Promicromonosporaceae</taxon>
        <taxon>Xylanimonas</taxon>
    </lineage>
</organism>
<feature type="transmembrane region" description="Helical" evidence="6">
    <location>
        <begin position="78"/>
        <end position="98"/>
    </location>
</feature>
<keyword evidence="9" id="KW-1185">Reference proteome</keyword>
<dbReference type="Pfam" id="PF07690">
    <property type="entry name" value="MFS_1"/>
    <property type="match status" value="1"/>
</dbReference>
<evidence type="ECO:0000256" key="3">
    <source>
        <dbReference type="ARBA" id="ARBA00022989"/>
    </source>
</evidence>
<comment type="caution">
    <text evidence="8">The sequence shown here is derived from an EMBL/GenBank/DDBJ whole genome shotgun (WGS) entry which is preliminary data.</text>
</comment>